<feature type="region of interest" description="Disordered" evidence="1">
    <location>
        <begin position="78"/>
        <end position="107"/>
    </location>
</feature>
<gene>
    <name evidence="2" type="ORF">QI031_02435</name>
</gene>
<dbReference type="AlphaFoldDB" id="A0AAJ6NTT5"/>
<keyword evidence="3" id="KW-1185">Reference proteome</keyword>
<dbReference type="KEGG" id="hbq:QI031_02435"/>
<reference evidence="2 3" key="1">
    <citation type="journal article" date="2023" name="Limnol Oceanogr Lett">
        <title>Environmental adaptations by the intertidal Antarctic cyanobacterium Halotia branconii CENA392 as revealed using long-read genome sequencing.</title>
        <authorList>
            <person name="Dextro R.B."/>
            <person name="Delbaje E."/>
            <person name="Freitas P.N.N."/>
            <person name="Geraldes V."/>
            <person name="Pinto E."/>
            <person name="Long P.F."/>
            <person name="Fiore M.F."/>
        </authorList>
    </citation>
    <scope>NUCLEOTIDE SEQUENCE [LARGE SCALE GENOMIC DNA]</scope>
    <source>
        <strain evidence="2 3">CENA392</strain>
    </source>
</reference>
<dbReference type="RefSeq" id="WP_281483644.1">
    <property type="nucleotide sequence ID" value="NZ_CP124543.1"/>
</dbReference>
<protein>
    <submittedName>
        <fullName evidence="2">Uncharacterized protein</fullName>
    </submittedName>
</protein>
<evidence type="ECO:0000256" key="1">
    <source>
        <dbReference type="SAM" id="MobiDB-lite"/>
    </source>
</evidence>
<proteinExistence type="predicted"/>
<dbReference type="EMBL" id="CP124543">
    <property type="protein sequence ID" value="WGV26391.1"/>
    <property type="molecule type" value="Genomic_DNA"/>
</dbReference>
<sequence>MNNIFSNFRKYAGLFGAICGGLLISVPVIPKAALAQQTTSKVNPCPSIYYEEPHNNQILTPRGCPPNALTRKLAAQGTLPMTPAPAPTSSSPYQGGMSVGGEAPQSSTPGINPCPRIYYEEPFNSRNVVPQGCPPNALTQQMQQQGFTPGVVVPVRPAVSVPQPPLPSQRQTASTQVALADGKVSIRLVNDTGADVTYQVIGDTQSRILEGKSNVMLQGLNAPTTLTLYRKDRGLLQVIPQATSTPGMLEVKLDETTDQNMNQGSVRVQEDGTVFVN</sequence>
<organism evidence="2 3">
    <name type="scientific">Halotia branconii CENA392</name>
    <dbReference type="NCBI Taxonomy" id="1539056"/>
    <lineage>
        <taxon>Bacteria</taxon>
        <taxon>Bacillati</taxon>
        <taxon>Cyanobacteriota</taxon>
        <taxon>Cyanophyceae</taxon>
        <taxon>Nostocales</taxon>
        <taxon>Nodulariaceae</taxon>
        <taxon>Halotia</taxon>
    </lineage>
</organism>
<evidence type="ECO:0000313" key="2">
    <source>
        <dbReference type="EMBL" id="WGV26391.1"/>
    </source>
</evidence>
<dbReference type="Proteomes" id="UP001223520">
    <property type="component" value="Chromosome"/>
</dbReference>
<evidence type="ECO:0000313" key="3">
    <source>
        <dbReference type="Proteomes" id="UP001223520"/>
    </source>
</evidence>
<accession>A0AAJ6NTT5</accession>
<name>A0AAJ6NTT5_9CYAN</name>